<proteinExistence type="predicted"/>
<gene>
    <name evidence="1" type="ORF">DERYTH_LOCUS11471</name>
</gene>
<dbReference type="OrthoDB" id="2394824at2759"/>
<evidence type="ECO:0000313" key="1">
    <source>
        <dbReference type="EMBL" id="CAG8675129.1"/>
    </source>
</evidence>
<protein>
    <submittedName>
        <fullName evidence="1">1486_t:CDS:1</fullName>
    </submittedName>
</protein>
<dbReference type="Proteomes" id="UP000789405">
    <property type="component" value="Unassembled WGS sequence"/>
</dbReference>
<name>A0A9N9EI75_9GLOM</name>
<organism evidence="1 2">
    <name type="scientific">Dentiscutata erythropus</name>
    <dbReference type="NCBI Taxonomy" id="1348616"/>
    <lineage>
        <taxon>Eukaryota</taxon>
        <taxon>Fungi</taxon>
        <taxon>Fungi incertae sedis</taxon>
        <taxon>Mucoromycota</taxon>
        <taxon>Glomeromycotina</taxon>
        <taxon>Glomeromycetes</taxon>
        <taxon>Diversisporales</taxon>
        <taxon>Gigasporaceae</taxon>
        <taxon>Dentiscutata</taxon>
    </lineage>
</organism>
<evidence type="ECO:0000313" key="2">
    <source>
        <dbReference type="Proteomes" id="UP000789405"/>
    </source>
</evidence>
<feature type="non-terminal residue" evidence="1">
    <location>
        <position position="93"/>
    </location>
</feature>
<accession>A0A9N9EI75</accession>
<dbReference type="EMBL" id="CAJVPY010007099">
    <property type="protein sequence ID" value="CAG8675129.1"/>
    <property type="molecule type" value="Genomic_DNA"/>
</dbReference>
<comment type="caution">
    <text evidence="1">The sequence shown here is derived from an EMBL/GenBank/DDBJ whole genome shotgun (WGS) entry which is preliminary data.</text>
</comment>
<dbReference type="AlphaFoldDB" id="A0A9N9EI75"/>
<keyword evidence="2" id="KW-1185">Reference proteome</keyword>
<reference evidence="1" key="1">
    <citation type="submission" date="2021-06" db="EMBL/GenBank/DDBJ databases">
        <authorList>
            <person name="Kallberg Y."/>
            <person name="Tangrot J."/>
            <person name="Rosling A."/>
        </authorList>
    </citation>
    <scope>NUCLEOTIDE SEQUENCE</scope>
    <source>
        <strain evidence="1">MA453B</strain>
    </source>
</reference>
<sequence>MSKKKAYQFTGYIEVLDEKANEWRNYTICRTCRDAIGRLTALLQKFPNKSERVKNHLKKCKYFIDAQGGREVALKILGIGLEEMEKQDSRSYT</sequence>